<keyword evidence="3" id="KW-1185">Reference proteome</keyword>
<dbReference type="VEuPathDB" id="FungiDB:AMAG_14742"/>
<dbReference type="Gene3D" id="3.40.50.300">
    <property type="entry name" value="P-loop containing nucleotide triphosphate hydrolases"/>
    <property type="match status" value="1"/>
</dbReference>
<protein>
    <recommendedName>
        <fullName evidence="1">NrS-1 polymerase-like helicase domain-containing protein</fullName>
    </recommendedName>
</protein>
<dbReference type="InterPro" id="IPR027417">
    <property type="entry name" value="P-loop_NTPase"/>
</dbReference>
<reference evidence="3" key="2">
    <citation type="submission" date="2009-11" db="EMBL/GenBank/DDBJ databases">
        <title>The Genome Sequence of Allomyces macrogynus strain ATCC 38327.</title>
        <authorList>
            <consortium name="The Broad Institute Genome Sequencing Platform"/>
            <person name="Russ C."/>
            <person name="Cuomo C."/>
            <person name="Shea T."/>
            <person name="Young S.K."/>
            <person name="Zeng Q."/>
            <person name="Koehrsen M."/>
            <person name="Haas B."/>
            <person name="Borodovsky M."/>
            <person name="Guigo R."/>
            <person name="Alvarado L."/>
            <person name="Berlin A."/>
            <person name="Borenstein D."/>
            <person name="Chen Z."/>
            <person name="Engels R."/>
            <person name="Freedman E."/>
            <person name="Gellesch M."/>
            <person name="Goldberg J."/>
            <person name="Griggs A."/>
            <person name="Gujja S."/>
            <person name="Heiman D."/>
            <person name="Hepburn T."/>
            <person name="Howarth C."/>
            <person name="Jen D."/>
            <person name="Larson L."/>
            <person name="Lewis B."/>
            <person name="Mehta T."/>
            <person name="Park D."/>
            <person name="Pearson M."/>
            <person name="Roberts A."/>
            <person name="Saif S."/>
            <person name="Shenoy N."/>
            <person name="Sisk P."/>
            <person name="Stolte C."/>
            <person name="Sykes S."/>
            <person name="Walk T."/>
            <person name="White J."/>
            <person name="Yandava C."/>
            <person name="Burger G."/>
            <person name="Gray M.W."/>
            <person name="Holland P.W.H."/>
            <person name="King N."/>
            <person name="Lang F.B.F."/>
            <person name="Roger A.J."/>
            <person name="Ruiz-Trillo I."/>
            <person name="Lander E."/>
            <person name="Nusbaum C."/>
        </authorList>
    </citation>
    <scope>NUCLEOTIDE SEQUENCE [LARGE SCALE GENOMIC DNA]</scope>
    <source>
        <strain evidence="3">ATCC 38327</strain>
    </source>
</reference>
<dbReference type="InterPro" id="IPR045455">
    <property type="entry name" value="NrS-1_pol-like_helicase"/>
</dbReference>
<name>A0A0L0T5A9_ALLM3</name>
<feature type="domain" description="NrS-1 polymerase-like helicase" evidence="1">
    <location>
        <begin position="172"/>
        <end position="281"/>
    </location>
</feature>
<dbReference type="Proteomes" id="UP000054350">
    <property type="component" value="Unassembled WGS sequence"/>
</dbReference>
<evidence type="ECO:0000259" key="1">
    <source>
        <dbReference type="Pfam" id="PF19263"/>
    </source>
</evidence>
<dbReference type="EMBL" id="GG745363">
    <property type="protein sequence ID" value="KNE69896.1"/>
    <property type="molecule type" value="Genomic_DNA"/>
</dbReference>
<proteinExistence type="predicted"/>
<sequence>MYQDAWALKIFMHMMSRRNDEDKASWAQVLTLYLGEIVRKDLSNGGFYFRRLMERRWGLNVAEKVVKMVFNFKLFDFFPQVKERIFDLYKPMCGESSGDGLVVPHYNAFQGFAASHLDRKVAAEEIQLFLDYLKDVICHGREVEYKHLLKWIQGLLATGRANGVILVLVALEGCGKGFLYKMLSQFIIGKEHTTTINDVGKFVKGKFNSILEKKILMFFDEVSAPSAAEQKVMFDVIKNMCTDDYIVVNEEYVKKYEVQNMNNFIAATINDDAFKLTKTRRDATPQYSVFEQVPQQQVEL</sequence>
<dbReference type="OrthoDB" id="20885at2759"/>
<dbReference type="Pfam" id="PF19263">
    <property type="entry name" value="DUF5906"/>
    <property type="match status" value="1"/>
</dbReference>
<organism evidence="2 3">
    <name type="scientific">Allomyces macrogynus (strain ATCC 38327)</name>
    <name type="common">Allomyces javanicus var. macrogynus</name>
    <dbReference type="NCBI Taxonomy" id="578462"/>
    <lineage>
        <taxon>Eukaryota</taxon>
        <taxon>Fungi</taxon>
        <taxon>Fungi incertae sedis</taxon>
        <taxon>Blastocladiomycota</taxon>
        <taxon>Blastocladiomycetes</taxon>
        <taxon>Blastocladiales</taxon>
        <taxon>Blastocladiaceae</taxon>
        <taxon>Allomyces</taxon>
    </lineage>
</organism>
<accession>A0A0L0T5A9</accession>
<evidence type="ECO:0000313" key="2">
    <source>
        <dbReference type="EMBL" id="KNE69896.1"/>
    </source>
</evidence>
<gene>
    <name evidence="2" type="ORF">AMAG_14742</name>
</gene>
<evidence type="ECO:0000313" key="3">
    <source>
        <dbReference type="Proteomes" id="UP000054350"/>
    </source>
</evidence>
<reference evidence="2 3" key="1">
    <citation type="submission" date="2009-11" db="EMBL/GenBank/DDBJ databases">
        <title>Annotation of Allomyces macrogynus ATCC 38327.</title>
        <authorList>
            <consortium name="The Broad Institute Genome Sequencing Platform"/>
            <person name="Russ C."/>
            <person name="Cuomo C."/>
            <person name="Burger G."/>
            <person name="Gray M.W."/>
            <person name="Holland P.W.H."/>
            <person name="King N."/>
            <person name="Lang F.B.F."/>
            <person name="Roger A.J."/>
            <person name="Ruiz-Trillo I."/>
            <person name="Young S.K."/>
            <person name="Zeng Q."/>
            <person name="Gargeya S."/>
            <person name="Fitzgerald M."/>
            <person name="Haas B."/>
            <person name="Abouelleil A."/>
            <person name="Alvarado L."/>
            <person name="Arachchi H.M."/>
            <person name="Berlin A."/>
            <person name="Chapman S.B."/>
            <person name="Gearin G."/>
            <person name="Goldberg J."/>
            <person name="Griggs A."/>
            <person name="Gujja S."/>
            <person name="Hansen M."/>
            <person name="Heiman D."/>
            <person name="Howarth C."/>
            <person name="Larimer J."/>
            <person name="Lui A."/>
            <person name="MacDonald P.J.P."/>
            <person name="McCowen C."/>
            <person name="Montmayeur A."/>
            <person name="Murphy C."/>
            <person name="Neiman D."/>
            <person name="Pearson M."/>
            <person name="Priest M."/>
            <person name="Roberts A."/>
            <person name="Saif S."/>
            <person name="Shea T."/>
            <person name="Sisk P."/>
            <person name="Stolte C."/>
            <person name="Sykes S."/>
            <person name="Wortman J."/>
            <person name="Nusbaum C."/>
            <person name="Birren B."/>
        </authorList>
    </citation>
    <scope>NUCLEOTIDE SEQUENCE [LARGE SCALE GENOMIC DNA]</scope>
    <source>
        <strain evidence="2 3">ATCC 38327</strain>
    </source>
</reference>
<dbReference type="AlphaFoldDB" id="A0A0L0T5A9"/>